<dbReference type="WBParaSite" id="sdigi.contig354.g7689.t1">
    <property type="protein sequence ID" value="sdigi.contig354.g7689.t1"/>
    <property type="gene ID" value="sdigi.contig354.g7689"/>
</dbReference>
<keyword evidence="1" id="KW-1185">Reference proteome</keyword>
<reference evidence="2" key="1">
    <citation type="submission" date="2022-11" db="UniProtKB">
        <authorList>
            <consortium name="WormBaseParasite"/>
        </authorList>
    </citation>
    <scope>IDENTIFICATION</scope>
</reference>
<name>A0A915PRQ2_9BILA</name>
<evidence type="ECO:0000313" key="1">
    <source>
        <dbReference type="Proteomes" id="UP000887581"/>
    </source>
</evidence>
<dbReference type="Proteomes" id="UP000887581">
    <property type="component" value="Unplaced"/>
</dbReference>
<proteinExistence type="predicted"/>
<organism evidence="1 2">
    <name type="scientific">Setaria digitata</name>
    <dbReference type="NCBI Taxonomy" id="48799"/>
    <lineage>
        <taxon>Eukaryota</taxon>
        <taxon>Metazoa</taxon>
        <taxon>Ecdysozoa</taxon>
        <taxon>Nematoda</taxon>
        <taxon>Chromadorea</taxon>
        <taxon>Rhabditida</taxon>
        <taxon>Spirurina</taxon>
        <taxon>Spiruromorpha</taxon>
        <taxon>Filarioidea</taxon>
        <taxon>Setariidae</taxon>
        <taxon>Setaria</taxon>
    </lineage>
</organism>
<protein>
    <submittedName>
        <fullName evidence="2">Uncharacterized protein</fullName>
    </submittedName>
</protein>
<evidence type="ECO:0000313" key="2">
    <source>
        <dbReference type="WBParaSite" id="sdigi.contig354.g7689.t1"/>
    </source>
</evidence>
<sequence length="154" mass="17258">MFCTVPTFNGAHPLTRFLTNFVLILYALAKYNLADGYAKVQEIIQNRETGELQSDGLSLSLFKIRTILRVYFSANSASRRMLVVLRMLLDGIFEKGEEARIKGDEIWRTSSLSVLYGRLGLQLIGLLCSTVQSATYYCTWDTDSCGRAGPVLMV</sequence>
<dbReference type="AlphaFoldDB" id="A0A915PRQ2"/>
<accession>A0A915PRQ2</accession>